<dbReference type="Pfam" id="PF14759">
    <property type="entry name" value="Reductase_C"/>
    <property type="match status" value="1"/>
</dbReference>
<dbReference type="GO" id="GO:0005737">
    <property type="term" value="C:cytoplasm"/>
    <property type="evidence" value="ECO:0007669"/>
    <property type="project" value="TreeGrafter"/>
</dbReference>
<keyword evidence="2" id="KW-0285">Flavoprotein</keyword>
<dbReference type="InterPro" id="IPR036188">
    <property type="entry name" value="FAD/NAD-bd_sf"/>
</dbReference>
<reference evidence="7 8" key="1">
    <citation type="submission" date="2023-03" db="EMBL/GenBank/DDBJ databases">
        <title>YIM 152171 draft genome.</title>
        <authorList>
            <person name="Yang Z."/>
        </authorList>
    </citation>
    <scope>NUCLEOTIDE SEQUENCE [LARGE SCALE GENOMIC DNA]</scope>
    <source>
        <strain evidence="7 8">YIM 152171</strain>
    </source>
</reference>
<organism evidence="7 8">
    <name type="scientific">Marinimicrococcus flavescens</name>
    <dbReference type="NCBI Taxonomy" id="3031815"/>
    <lineage>
        <taxon>Bacteria</taxon>
        <taxon>Pseudomonadati</taxon>
        <taxon>Pseudomonadota</taxon>
        <taxon>Alphaproteobacteria</taxon>
        <taxon>Geminicoccales</taxon>
        <taxon>Geminicoccaceae</taxon>
        <taxon>Marinimicrococcus</taxon>
    </lineage>
</organism>
<dbReference type="PRINTS" id="PR00411">
    <property type="entry name" value="PNDRDTASEI"/>
</dbReference>
<evidence type="ECO:0000256" key="3">
    <source>
        <dbReference type="ARBA" id="ARBA00022827"/>
    </source>
</evidence>
<feature type="domain" description="FAD/NAD(P)-binding" evidence="5">
    <location>
        <begin position="3"/>
        <end position="299"/>
    </location>
</feature>
<name>A0AAP3V0M4_9PROT</name>
<dbReference type="SUPFAM" id="SSF51905">
    <property type="entry name" value="FAD/NAD(P)-binding domain"/>
    <property type="match status" value="2"/>
</dbReference>
<dbReference type="EMBL" id="JARGEQ010000082">
    <property type="protein sequence ID" value="MDF1586254.1"/>
    <property type="molecule type" value="Genomic_DNA"/>
</dbReference>
<keyword evidence="4" id="KW-0560">Oxidoreductase</keyword>
<dbReference type="Gene3D" id="3.50.50.60">
    <property type="entry name" value="FAD/NAD(P)-binding domain"/>
    <property type="match status" value="2"/>
</dbReference>
<gene>
    <name evidence="7" type="ORF">PZ740_07630</name>
</gene>
<comment type="cofactor">
    <cofactor evidence="1">
        <name>FAD</name>
        <dbReference type="ChEBI" id="CHEBI:57692"/>
    </cofactor>
</comment>
<dbReference type="Proteomes" id="UP001301140">
    <property type="component" value="Unassembled WGS sequence"/>
</dbReference>
<keyword evidence="3" id="KW-0274">FAD</keyword>
<dbReference type="PANTHER" id="PTHR43557">
    <property type="entry name" value="APOPTOSIS-INDUCING FACTOR 1"/>
    <property type="match status" value="1"/>
</dbReference>
<dbReference type="GO" id="GO:0016651">
    <property type="term" value="F:oxidoreductase activity, acting on NAD(P)H"/>
    <property type="evidence" value="ECO:0007669"/>
    <property type="project" value="TreeGrafter"/>
</dbReference>
<dbReference type="Gene3D" id="3.30.390.30">
    <property type="match status" value="1"/>
</dbReference>
<protein>
    <submittedName>
        <fullName evidence="7">FAD-dependent oxidoreductase</fullName>
    </submittedName>
</protein>
<evidence type="ECO:0000313" key="7">
    <source>
        <dbReference type="EMBL" id="MDF1586254.1"/>
    </source>
</evidence>
<dbReference type="AlphaFoldDB" id="A0AAP3V0M4"/>
<dbReference type="PRINTS" id="PR00368">
    <property type="entry name" value="FADPNR"/>
</dbReference>
<proteinExistence type="predicted"/>
<evidence type="ECO:0000313" key="8">
    <source>
        <dbReference type="Proteomes" id="UP001301140"/>
    </source>
</evidence>
<dbReference type="PANTHER" id="PTHR43557:SF2">
    <property type="entry name" value="RIESKE DOMAIN-CONTAINING PROTEIN-RELATED"/>
    <property type="match status" value="1"/>
</dbReference>
<evidence type="ECO:0000256" key="4">
    <source>
        <dbReference type="ARBA" id="ARBA00023002"/>
    </source>
</evidence>
<sequence length="417" mass="44142">MSRVVIIGAGQAGASLAIKLRGLGHEGPITLIGSEEALPYQRPPLSKKYLLGEMEVERLHLRPRSFYEERRIELRPGVAVTSIDRAGKTVTLDDGTSLPYDQLALTTGAEPLRLPARLGGELPGTYTVRTLRDVDAMAPEFVEGRRVLIVGGGYIGLEAAAVAASRGLQVTLVEMAERILQRVAAPETSTYFRELHRGHGVDIREGVGVASLAGEGRVATAALSDGTTLATDFVVVGVGVRPATGLAEAAGLAIENGIRVDAHGRTTDPSIFAAGDCTSFPYRGQRVRLESVPNAIDQAEAAAASMLGSGKDYEARPWFWSDQYDVKLQIAGLNAGYDRTVVRPGARAGALSVWYYRGSELLAVDAMNDPRSYMTGKRWIEGGFSPPPAVVGDPQCDLKTLAAPGSPGAVPATPRGG</sequence>
<evidence type="ECO:0000256" key="2">
    <source>
        <dbReference type="ARBA" id="ARBA00022630"/>
    </source>
</evidence>
<evidence type="ECO:0000259" key="6">
    <source>
        <dbReference type="Pfam" id="PF14759"/>
    </source>
</evidence>
<evidence type="ECO:0000256" key="1">
    <source>
        <dbReference type="ARBA" id="ARBA00001974"/>
    </source>
</evidence>
<dbReference type="SUPFAM" id="SSF55424">
    <property type="entry name" value="FAD/NAD-linked reductases, dimerisation (C-terminal) domain"/>
    <property type="match status" value="1"/>
</dbReference>
<keyword evidence="8" id="KW-1185">Reference proteome</keyword>
<dbReference type="InterPro" id="IPR023753">
    <property type="entry name" value="FAD/NAD-binding_dom"/>
</dbReference>
<accession>A0AAP3V0M4</accession>
<dbReference type="InterPro" id="IPR028202">
    <property type="entry name" value="Reductase_C"/>
</dbReference>
<comment type="caution">
    <text evidence="7">The sequence shown here is derived from an EMBL/GenBank/DDBJ whole genome shotgun (WGS) entry which is preliminary data.</text>
</comment>
<dbReference type="InterPro" id="IPR016156">
    <property type="entry name" value="FAD/NAD-linked_Rdtase_dimer_sf"/>
</dbReference>
<dbReference type="RefSeq" id="WP_327788671.1">
    <property type="nucleotide sequence ID" value="NZ_JARGEQ010000082.1"/>
</dbReference>
<evidence type="ECO:0000259" key="5">
    <source>
        <dbReference type="Pfam" id="PF07992"/>
    </source>
</evidence>
<dbReference type="Pfam" id="PF07992">
    <property type="entry name" value="Pyr_redox_2"/>
    <property type="match status" value="1"/>
</dbReference>
<dbReference type="InterPro" id="IPR050446">
    <property type="entry name" value="FAD-oxidoreductase/Apoptosis"/>
</dbReference>
<feature type="domain" description="Reductase C-terminal" evidence="6">
    <location>
        <begin position="318"/>
        <end position="402"/>
    </location>
</feature>